<dbReference type="Pfam" id="PF00379">
    <property type="entry name" value="Chitin_bind_4"/>
    <property type="match status" value="1"/>
</dbReference>
<organism evidence="4 5">
    <name type="scientific">Petrolisthes cinctipes</name>
    <name type="common">Flat porcelain crab</name>
    <dbReference type="NCBI Taxonomy" id="88211"/>
    <lineage>
        <taxon>Eukaryota</taxon>
        <taxon>Metazoa</taxon>
        <taxon>Ecdysozoa</taxon>
        <taxon>Arthropoda</taxon>
        <taxon>Crustacea</taxon>
        <taxon>Multicrustacea</taxon>
        <taxon>Malacostraca</taxon>
        <taxon>Eumalacostraca</taxon>
        <taxon>Eucarida</taxon>
        <taxon>Decapoda</taxon>
        <taxon>Pleocyemata</taxon>
        <taxon>Anomura</taxon>
        <taxon>Galatheoidea</taxon>
        <taxon>Porcellanidae</taxon>
        <taxon>Petrolisthes</taxon>
    </lineage>
</organism>
<dbReference type="AlphaFoldDB" id="A0AAE1KHU9"/>
<dbReference type="PANTHER" id="PTHR12236:SF79">
    <property type="entry name" value="CUTICULAR PROTEIN 50CB-RELATED"/>
    <property type="match status" value="1"/>
</dbReference>
<dbReference type="PROSITE" id="PS00233">
    <property type="entry name" value="CHIT_BIND_RR_1"/>
    <property type="match status" value="1"/>
</dbReference>
<dbReference type="PRINTS" id="PR00947">
    <property type="entry name" value="CUTICLE"/>
</dbReference>
<dbReference type="GO" id="GO:0031012">
    <property type="term" value="C:extracellular matrix"/>
    <property type="evidence" value="ECO:0007669"/>
    <property type="project" value="TreeGrafter"/>
</dbReference>
<keyword evidence="5" id="KW-1185">Reference proteome</keyword>
<comment type="caution">
    <text evidence="4">The sequence shown here is derived from an EMBL/GenBank/DDBJ whole genome shotgun (WGS) entry which is preliminary data.</text>
</comment>
<dbReference type="InterPro" id="IPR031311">
    <property type="entry name" value="CHIT_BIND_RR_consensus"/>
</dbReference>
<evidence type="ECO:0000256" key="3">
    <source>
        <dbReference type="SAM" id="SignalP"/>
    </source>
</evidence>
<dbReference type="GO" id="GO:0005615">
    <property type="term" value="C:extracellular space"/>
    <property type="evidence" value="ECO:0007669"/>
    <property type="project" value="TreeGrafter"/>
</dbReference>
<evidence type="ECO:0000313" key="5">
    <source>
        <dbReference type="Proteomes" id="UP001286313"/>
    </source>
</evidence>
<accession>A0AAE1KHU9</accession>
<sequence length="110" mass="11734">MAALKVCVVALVVLTGLVAARPETPGYGAPPSKGMPYDFAYAVKDDYSGNDFGHNEQSDGNLVTGEYFVLLPDGRLQTVTYTADHETGFVADVKYEGEAQYPPPAPAGYQ</sequence>
<dbReference type="PROSITE" id="PS51155">
    <property type="entry name" value="CHIT_BIND_RR_2"/>
    <property type="match status" value="1"/>
</dbReference>
<evidence type="ECO:0000256" key="1">
    <source>
        <dbReference type="ARBA" id="ARBA00022460"/>
    </source>
</evidence>
<reference evidence="4" key="1">
    <citation type="submission" date="2023-10" db="EMBL/GenBank/DDBJ databases">
        <title>Genome assemblies of two species of porcelain crab, Petrolisthes cinctipes and Petrolisthes manimaculis (Anomura: Porcellanidae).</title>
        <authorList>
            <person name="Angst P."/>
        </authorList>
    </citation>
    <scope>NUCLEOTIDE SEQUENCE</scope>
    <source>
        <strain evidence="4">PB745_01</strain>
        <tissue evidence="4">Gill</tissue>
    </source>
</reference>
<keyword evidence="3" id="KW-0732">Signal</keyword>
<dbReference type="EMBL" id="JAWQEG010002250">
    <property type="protein sequence ID" value="KAK3873202.1"/>
    <property type="molecule type" value="Genomic_DNA"/>
</dbReference>
<feature type="signal peptide" evidence="3">
    <location>
        <begin position="1"/>
        <end position="20"/>
    </location>
</feature>
<name>A0AAE1KHU9_PETCI</name>
<gene>
    <name evidence="4" type="ORF">Pcinc_021771</name>
</gene>
<dbReference type="PANTHER" id="PTHR12236">
    <property type="entry name" value="STRUCTURAL CONTITUENT OF CUTICLE"/>
    <property type="match status" value="1"/>
</dbReference>
<evidence type="ECO:0000313" key="4">
    <source>
        <dbReference type="EMBL" id="KAK3873202.1"/>
    </source>
</evidence>
<feature type="chain" id="PRO_5042098434" description="Cuticle protein 7" evidence="3">
    <location>
        <begin position="21"/>
        <end position="110"/>
    </location>
</feature>
<dbReference type="GO" id="GO:0042302">
    <property type="term" value="F:structural constituent of cuticle"/>
    <property type="evidence" value="ECO:0007669"/>
    <property type="project" value="UniProtKB-UniRule"/>
</dbReference>
<protein>
    <recommendedName>
        <fullName evidence="6">Cuticle protein 7</fullName>
    </recommendedName>
</protein>
<evidence type="ECO:0000256" key="2">
    <source>
        <dbReference type="PROSITE-ProRule" id="PRU00497"/>
    </source>
</evidence>
<evidence type="ECO:0008006" key="6">
    <source>
        <dbReference type="Google" id="ProtNLM"/>
    </source>
</evidence>
<keyword evidence="1 2" id="KW-0193">Cuticle</keyword>
<dbReference type="InterPro" id="IPR000618">
    <property type="entry name" value="Insect_cuticle"/>
</dbReference>
<dbReference type="Proteomes" id="UP001286313">
    <property type="component" value="Unassembled WGS sequence"/>
</dbReference>
<proteinExistence type="predicted"/>
<dbReference type="InterPro" id="IPR051217">
    <property type="entry name" value="Insect_Cuticle_Struc_Prot"/>
</dbReference>